<proteinExistence type="predicted"/>
<protein>
    <submittedName>
        <fullName evidence="2">GAF domain-containing protein</fullName>
    </submittedName>
</protein>
<evidence type="ECO:0000259" key="1">
    <source>
        <dbReference type="Pfam" id="PF01590"/>
    </source>
</evidence>
<dbReference type="Gene3D" id="3.30.450.40">
    <property type="match status" value="1"/>
</dbReference>
<sequence length="62" mass="6587">MCPIAVRDEGIRSYAGAPLVSAGGHVLGGLCVLDVRPHDFDDTTLDLLRDRAARVVALLGRD</sequence>
<feature type="domain" description="GAF" evidence="1">
    <location>
        <begin position="6"/>
        <end position="56"/>
    </location>
</feature>
<dbReference type="AlphaFoldDB" id="A0A9Q9MIY2"/>
<dbReference type="Pfam" id="PF01590">
    <property type="entry name" value="GAF"/>
    <property type="match status" value="1"/>
</dbReference>
<evidence type="ECO:0000313" key="3">
    <source>
        <dbReference type="Proteomes" id="UP001058003"/>
    </source>
</evidence>
<reference evidence="2" key="1">
    <citation type="submission" date="2021-04" db="EMBL/GenBank/DDBJ databases">
        <title>Dactylosporangium aurantiacum NRRL B-8018 full assembly.</title>
        <authorList>
            <person name="Hartkoorn R.C."/>
            <person name="Beaudoing E."/>
            <person name="Hot D."/>
        </authorList>
    </citation>
    <scope>NUCLEOTIDE SEQUENCE</scope>
    <source>
        <strain evidence="2">NRRL B-8018</strain>
    </source>
</reference>
<name>A0A9Q9MIY2_9ACTN</name>
<keyword evidence="3" id="KW-1185">Reference proteome</keyword>
<accession>A0A9Q9MIY2</accession>
<dbReference type="KEGG" id="daur:Daura_32130"/>
<organism evidence="2 3">
    <name type="scientific">Dactylosporangium aurantiacum</name>
    <dbReference type="NCBI Taxonomy" id="35754"/>
    <lineage>
        <taxon>Bacteria</taxon>
        <taxon>Bacillati</taxon>
        <taxon>Actinomycetota</taxon>
        <taxon>Actinomycetes</taxon>
        <taxon>Micromonosporales</taxon>
        <taxon>Micromonosporaceae</taxon>
        <taxon>Dactylosporangium</taxon>
    </lineage>
</organism>
<dbReference type="EMBL" id="CP073767">
    <property type="protein sequence ID" value="UWZ51387.1"/>
    <property type="molecule type" value="Genomic_DNA"/>
</dbReference>
<dbReference type="PANTHER" id="PTHR43102">
    <property type="entry name" value="SLR1143 PROTEIN"/>
    <property type="match status" value="1"/>
</dbReference>
<dbReference type="InterPro" id="IPR029016">
    <property type="entry name" value="GAF-like_dom_sf"/>
</dbReference>
<dbReference type="InterPro" id="IPR003018">
    <property type="entry name" value="GAF"/>
</dbReference>
<gene>
    <name evidence="2" type="ORF">Daura_32130</name>
</gene>
<dbReference type="SUPFAM" id="SSF55781">
    <property type="entry name" value="GAF domain-like"/>
    <property type="match status" value="1"/>
</dbReference>
<dbReference type="Proteomes" id="UP001058003">
    <property type="component" value="Chromosome"/>
</dbReference>
<dbReference type="PANTHER" id="PTHR43102:SF2">
    <property type="entry name" value="GAF DOMAIN-CONTAINING PROTEIN"/>
    <property type="match status" value="1"/>
</dbReference>
<evidence type="ECO:0000313" key="2">
    <source>
        <dbReference type="EMBL" id="UWZ51387.1"/>
    </source>
</evidence>
<dbReference type="OrthoDB" id="9151676at2"/>
<dbReference type="RefSeq" id="WP_081971510.1">
    <property type="nucleotide sequence ID" value="NZ_CP073767.1"/>
</dbReference>